<accession>E0SN31</accession>
<name>E0SN31_DICD3</name>
<dbReference type="EMBL" id="CP002038">
    <property type="protein sequence ID" value="ADM99477.1"/>
    <property type="molecule type" value="Genomic_DNA"/>
</dbReference>
<dbReference type="InterPro" id="IPR050523">
    <property type="entry name" value="AKR_Detox_Biosynth"/>
</dbReference>
<evidence type="ECO:0000256" key="1">
    <source>
        <dbReference type="ARBA" id="ARBA00023002"/>
    </source>
</evidence>
<dbReference type="STRING" id="198628.Dda3937_02823"/>
<dbReference type="SUPFAM" id="SSF51430">
    <property type="entry name" value="NAD(P)-linked oxidoreductase"/>
    <property type="match status" value="1"/>
</dbReference>
<dbReference type="Gene3D" id="3.20.20.100">
    <property type="entry name" value="NADP-dependent oxidoreductase domain"/>
    <property type="match status" value="1"/>
</dbReference>
<keyword evidence="5" id="KW-1185">Reference proteome</keyword>
<evidence type="ECO:0000259" key="3">
    <source>
        <dbReference type="Pfam" id="PF00248"/>
    </source>
</evidence>
<proteinExistence type="predicted"/>
<sequence>MMKIPRRQPRRAGKQHKEMTMPASDALRELGHSGIRVPLLTFGGNVFGWTIDESASFRVLDALLDQGLHFIDTADVYSTWAPGNKGGESESIIGNWLKQRGNRDRVIIATKVGKDMGGERHGLSAAYIRRAVEDSLRRLQTDYIDLYQSHDDDKSTPLEETLSAFDALIREGKVRAIGASNYEGERLAQALQVSKDNHLARYETLQPEYNLYDRQHYEATLEPVVKANGLGVIGYYSLASGFLSGKYRTAADAAKSARGQGVVERYLNPRGLAILNALDQVAEAHRTTPGQVALAWLIARPGVTSPIVSATSVEQVAELASATRLTLTSQEIEQLNTASA</sequence>
<feature type="domain" description="NADP-dependent oxidoreductase" evidence="3">
    <location>
        <begin position="40"/>
        <end position="337"/>
    </location>
</feature>
<dbReference type="GO" id="GO:0016491">
    <property type="term" value="F:oxidoreductase activity"/>
    <property type="evidence" value="ECO:0007669"/>
    <property type="project" value="UniProtKB-KW"/>
</dbReference>
<dbReference type="InterPro" id="IPR023210">
    <property type="entry name" value="NADP_OxRdtase_dom"/>
</dbReference>
<protein>
    <submittedName>
        <fullName evidence="4">Oxidoreductase</fullName>
    </submittedName>
</protein>
<dbReference type="CDD" id="cd19081">
    <property type="entry name" value="AKR_AKR9C1"/>
    <property type="match status" value="1"/>
</dbReference>
<gene>
    <name evidence="4" type="primary">yajO</name>
    <name evidence="4" type="ordered locus">Dda3937_02823</name>
</gene>
<dbReference type="eggNOG" id="COG0667">
    <property type="taxonomic scope" value="Bacteria"/>
</dbReference>
<dbReference type="AlphaFoldDB" id="E0SN31"/>
<evidence type="ECO:0000256" key="2">
    <source>
        <dbReference type="SAM" id="MobiDB-lite"/>
    </source>
</evidence>
<feature type="region of interest" description="Disordered" evidence="2">
    <location>
        <begin position="1"/>
        <end position="20"/>
    </location>
</feature>
<evidence type="ECO:0000313" key="4">
    <source>
        <dbReference type="EMBL" id="ADM99477.1"/>
    </source>
</evidence>
<dbReference type="HOGENOM" id="CLU_023205_2_0_6"/>
<keyword evidence="1" id="KW-0560">Oxidoreductase</keyword>
<dbReference type="PANTHER" id="PTHR43364:SF6">
    <property type="entry name" value="OXIDOREDUCTASE-RELATED"/>
    <property type="match status" value="1"/>
</dbReference>
<evidence type="ECO:0000313" key="5">
    <source>
        <dbReference type="Proteomes" id="UP000006859"/>
    </source>
</evidence>
<dbReference type="GO" id="GO:0005829">
    <property type="term" value="C:cytosol"/>
    <property type="evidence" value="ECO:0007669"/>
    <property type="project" value="UniProtKB-ARBA"/>
</dbReference>
<organism evidence="4 5">
    <name type="scientific">Dickeya dadantii (strain 3937)</name>
    <name type="common">Erwinia chrysanthemi (strain 3937)</name>
    <dbReference type="NCBI Taxonomy" id="198628"/>
    <lineage>
        <taxon>Bacteria</taxon>
        <taxon>Pseudomonadati</taxon>
        <taxon>Pseudomonadota</taxon>
        <taxon>Gammaproteobacteria</taxon>
        <taxon>Enterobacterales</taxon>
        <taxon>Pectobacteriaceae</taxon>
        <taxon>Dickeya</taxon>
    </lineage>
</organism>
<dbReference type="Pfam" id="PF00248">
    <property type="entry name" value="Aldo_ket_red"/>
    <property type="match status" value="1"/>
</dbReference>
<dbReference type="InterPro" id="IPR036812">
    <property type="entry name" value="NAD(P)_OxRdtase_dom_sf"/>
</dbReference>
<dbReference type="FunFam" id="3.20.20.100:FF:000004">
    <property type="entry name" value="Oxidoreductase, aldo/keto reductase"/>
    <property type="match status" value="1"/>
</dbReference>
<reference evidence="4 5" key="1">
    <citation type="journal article" date="2011" name="J. Bacteriol.">
        <title>Genome sequence of the plant-pathogenic bacterium Dickeya dadantii 3937.</title>
        <authorList>
            <person name="Glasner J.D."/>
            <person name="Yang C.H."/>
            <person name="Reverchon S."/>
            <person name="Hugouvieux-Cotte-Pattat N."/>
            <person name="Condemine G."/>
            <person name="Bohin J.P."/>
            <person name="Van Gijsegem F."/>
            <person name="Yang S."/>
            <person name="Franza T."/>
            <person name="Expert D."/>
            <person name="Plunkett G. III"/>
            <person name="San Francisco M.J."/>
            <person name="Charkowski A.O."/>
            <person name="Py B."/>
            <person name="Bell K."/>
            <person name="Rauscher L."/>
            <person name="Rodriguez-Palenzuela P."/>
            <person name="Toussaint A."/>
            <person name="Holeva M.C."/>
            <person name="He S.Y."/>
            <person name="Douet V."/>
            <person name="Boccara M."/>
            <person name="Blanco C."/>
            <person name="Toth I."/>
            <person name="Anderson B.D."/>
            <person name="Biehl B.S."/>
            <person name="Mau B."/>
            <person name="Flynn S.M."/>
            <person name="Barras F."/>
            <person name="Lindeberg M."/>
            <person name="Birch P.R."/>
            <person name="Tsuyumu S."/>
            <person name="Shi X."/>
            <person name="Hibbing M."/>
            <person name="Yap M.N."/>
            <person name="Carpentier M."/>
            <person name="Dassa E."/>
            <person name="Umehara M."/>
            <person name="Kim J.F."/>
            <person name="Rusch M."/>
            <person name="Soni P."/>
            <person name="Mayhew G.F."/>
            <person name="Fouts D.E."/>
            <person name="Gill S.R."/>
            <person name="Blattner F.R."/>
            <person name="Keen N.T."/>
            <person name="Perna N.T."/>
        </authorList>
    </citation>
    <scope>NUCLEOTIDE SEQUENCE [LARGE SCALE GENOMIC DNA]</scope>
    <source>
        <strain evidence="4 5">3937</strain>
    </source>
</reference>
<dbReference type="KEGG" id="ddd:Dda3937_02823"/>
<dbReference type="Proteomes" id="UP000006859">
    <property type="component" value="Chromosome"/>
</dbReference>
<dbReference type="PANTHER" id="PTHR43364">
    <property type="entry name" value="NADH-SPECIFIC METHYLGLYOXAL REDUCTASE-RELATED"/>
    <property type="match status" value="1"/>
</dbReference>
<feature type="compositionally biased region" description="Basic residues" evidence="2">
    <location>
        <begin position="1"/>
        <end position="14"/>
    </location>
</feature>